<dbReference type="KEGG" id="dlu:A6035_16800"/>
<dbReference type="InterPro" id="IPR008557">
    <property type="entry name" value="PhoX"/>
</dbReference>
<evidence type="ECO:0000256" key="1">
    <source>
        <dbReference type="SAM" id="MobiDB-lite"/>
    </source>
</evidence>
<feature type="region of interest" description="Disordered" evidence="1">
    <location>
        <begin position="654"/>
        <end position="714"/>
    </location>
</feature>
<dbReference type="Proteomes" id="UP000244928">
    <property type="component" value="Chromosome"/>
</dbReference>
<feature type="region of interest" description="Disordered" evidence="1">
    <location>
        <begin position="513"/>
        <end position="532"/>
    </location>
</feature>
<keyword evidence="3" id="KW-1185">Reference proteome</keyword>
<proteinExistence type="predicted"/>
<dbReference type="InterPro" id="IPR006311">
    <property type="entry name" value="TAT_signal"/>
</dbReference>
<protein>
    <submittedName>
        <fullName evidence="2">Phosphatase</fullName>
    </submittedName>
</protein>
<gene>
    <name evidence="2" type="ORF">A6035_16800</name>
</gene>
<dbReference type="PANTHER" id="PTHR35399">
    <property type="entry name" value="SLR8030 PROTEIN"/>
    <property type="match status" value="1"/>
</dbReference>
<feature type="compositionally biased region" description="Gly residues" evidence="1">
    <location>
        <begin position="685"/>
        <end position="703"/>
    </location>
</feature>
<dbReference type="RefSeq" id="WP_108848911.1">
    <property type="nucleotide sequence ID" value="NZ_CP015449.1"/>
</dbReference>
<accession>A0A2S1RB98</accession>
<dbReference type="PROSITE" id="PS51318">
    <property type="entry name" value="TAT"/>
    <property type="match status" value="1"/>
</dbReference>
<feature type="compositionally biased region" description="Low complexity" evidence="1">
    <location>
        <begin position="704"/>
        <end position="714"/>
    </location>
</feature>
<dbReference type="Pfam" id="PF05787">
    <property type="entry name" value="PhoX"/>
    <property type="match status" value="1"/>
</dbReference>
<dbReference type="PANTHER" id="PTHR35399:SF2">
    <property type="entry name" value="DUF839 DOMAIN-CONTAINING PROTEIN"/>
    <property type="match status" value="1"/>
</dbReference>
<dbReference type="EMBL" id="CP015449">
    <property type="protein sequence ID" value="AWH93557.1"/>
    <property type="molecule type" value="Genomic_DNA"/>
</dbReference>
<sequence length="714" mass="75071">MSVRRLLPIATPGISNRQHVTCVYKCGDQCAAPVPNTTDNPYFGDIATEISRRGALKAAGVVALAVGAAQALPATAAAQVSGATGSLGAAGSTGGATIDTGFTPVAPNKADAVTVPEGYSSDVVIRWGDPVLPGAPEFDFENQTAAAQAMQYGYNCDLAVMFPMDDRDGRYLLTVNHEYTTEPTMFRGYDSANPTREQVEIAWAAHGLTVVELATRSSDGGLDPVMGSYNRRITATTPFELRGPAVGPLTRTTADPTGTRVLGTLNNCAGGHTPWGTVLSGEENFNQYFGTSGSVTDTERRAQLSRYGISVSPSGRLWERFDDRFDLAKEPNEVNRFGYVVEVDPWEPDSTPVKHSAMGRFKHEGASIHVTANGTVVAYSGDDERFDYLYKFVSSRRIVPGNTRAARAQNMRILDEGTLYVATFSGNSPAAEIDGSGTLPSDGAFDGSGTWIPLMTVNADGKAVSHVEGMTPEQVAVHTRMAGDRVGATKMDRPEDVEPSPTTGKVYMALTNNSQRGGSGRAAADEANPRHNNKHGQVVEITDDHAGTTFGWNLLLVCGDPAAADSYFGGFDKSKVSPISCPDNVAFDPAGGLWVSTDGNALGFNDGLYSVATEGPNRGETKLFLTVPIGAETCGPLVFNDRAIVNVQHPGEMDGASIENPASHWPDGGDSQPRPSTVVAWRDGFSGGTGSLGSGSLGSGSLGAGPLPMGSLGR</sequence>
<evidence type="ECO:0000313" key="2">
    <source>
        <dbReference type="EMBL" id="AWH93557.1"/>
    </source>
</evidence>
<evidence type="ECO:0000313" key="3">
    <source>
        <dbReference type="Proteomes" id="UP000244928"/>
    </source>
</evidence>
<dbReference type="AlphaFoldDB" id="A0A2S1RB98"/>
<reference evidence="2 3" key="1">
    <citation type="submission" date="2016-04" db="EMBL/GenBank/DDBJ databases">
        <title>Complete genome sequence of Dietzia lutea YIM 80766T, a strain isolated from desert soil in Egypt.</title>
        <authorList>
            <person name="Zhao J."/>
            <person name="Hu B."/>
            <person name="Geng S."/>
            <person name="Nie Y."/>
            <person name="Tang Y."/>
        </authorList>
    </citation>
    <scope>NUCLEOTIDE SEQUENCE [LARGE SCALE GENOMIC DNA]</scope>
    <source>
        <strain evidence="2 3">YIM 80766</strain>
    </source>
</reference>
<name>A0A2S1RB98_9ACTN</name>
<organism evidence="2 3">
    <name type="scientific">Dietzia lutea</name>
    <dbReference type="NCBI Taxonomy" id="546160"/>
    <lineage>
        <taxon>Bacteria</taxon>
        <taxon>Bacillati</taxon>
        <taxon>Actinomycetota</taxon>
        <taxon>Actinomycetes</taxon>
        <taxon>Mycobacteriales</taxon>
        <taxon>Dietziaceae</taxon>
        <taxon>Dietzia</taxon>
    </lineage>
</organism>